<dbReference type="EMBL" id="FQUC01000002">
    <property type="protein sequence ID" value="SHE89617.1"/>
    <property type="molecule type" value="Genomic_DNA"/>
</dbReference>
<dbReference type="PANTHER" id="PTHR30408">
    <property type="entry name" value="TYPE-1 RESTRICTION ENZYME ECOKI SPECIFICITY PROTEIN"/>
    <property type="match status" value="1"/>
</dbReference>
<dbReference type="GO" id="GO:0009307">
    <property type="term" value="P:DNA restriction-modification system"/>
    <property type="evidence" value="ECO:0007669"/>
    <property type="project" value="UniProtKB-KW"/>
</dbReference>
<dbReference type="AlphaFoldDB" id="A0A1M4X854"/>
<dbReference type="CDD" id="cd17243">
    <property type="entry name" value="RMtype1_S_AchA6I-TRD2-CR2_like"/>
    <property type="match status" value="1"/>
</dbReference>
<sequence length="409" mass="45916">MEEWKKYKLGDIIHLIGGGTPKTTIDSFWNGDIPWLSVKDFNNSEKYVYQTEKSISKLGLEKSTTRLLQKNDIIISARGTVGEIAMLPFPMAFNQSCYGIRGDLDIIDQDYLYYLMKFKLAEIKSKTHGSVFDTITRDTFGNINCSLPAFNIQQKISNILSSFDDKIALNKRINDNLEQQALAIYRSWFVDFEPFKGGEFIDSELGEIPEGWGVGRLSDVGRIVGGSTPSKSHSEYYTTNGIPWLTPKDLSMTQAKFTSRGEIDITEIGYKSCSTKLLPRGSVLFSSRAPIGYISIALNEICTNQGFKSIVPNREIGTAFIFYYLKANTSKIESQASGSTFKEASGTLINSLSIIRPPLKVIHNFNEIMTPIFFQQEKNEGENEKLSKLRDTLLPKLMSGELKITDLNS</sequence>
<dbReference type="SUPFAM" id="SSF116734">
    <property type="entry name" value="DNA methylase specificity domain"/>
    <property type="match status" value="2"/>
</dbReference>
<dbReference type="Gene3D" id="3.90.220.20">
    <property type="entry name" value="DNA methylase specificity domains"/>
    <property type="match status" value="2"/>
</dbReference>
<dbReference type="STRING" id="1346286.SAMN05444362_102434"/>
<dbReference type="Gene3D" id="1.10.287.1120">
    <property type="entry name" value="Bipartite methylase S protein"/>
    <property type="match status" value="1"/>
</dbReference>
<reference evidence="6" key="1">
    <citation type="submission" date="2016-11" db="EMBL/GenBank/DDBJ databases">
        <authorList>
            <person name="Varghese N."/>
            <person name="Submissions S."/>
        </authorList>
    </citation>
    <scope>NUCLEOTIDE SEQUENCE [LARGE SCALE GENOMIC DNA]</scope>
    <source>
        <strain evidence="6">DSM 27370</strain>
    </source>
</reference>
<name>A0A1M4X854_9BACT</name>
<dbReference type="CDD" id="cd17273">
    <property type="entry name" value="RMtype1_S_EcoJA69PI-TRD1-CR1_like"/>
    <property type="match status" value="1"/>
</dbReference>
<organism evidence="5 6">
    <name type="scientific">Dysgonomonas macrotermitis</name>
    <dbReference type="NCBI Taxonomy" id="1346286"/>
    <lineage>
        <taxon>Bacteria</taxon>
        <taxon>Pseudomonadati</taxon>
        <taxon>Bacteroidota</taxon>
        <taxon>Bacteroidia</taxon>
        <taxon>Bacteroidales</taxon>
        <taxon>Dysgonomonadaceae</taxon>
        <taxon>Dysgonomonas</taxon>
    </lineage>
</organism>
<evidence type="ECO:0000313" key="6">
    <source>
        <dbReference type="Proteomes" id="UP000184480"/>
    </source>
</evidence>
<keyword evidence="2" id="KW-0680">Restriction system</keyword>
<proteinExistence type="inferred from homology"/>
<dbReference type="GO" id="GO:0003677">
    <property type="term" value="F:DNA binding"/>
    <property type="evidence" value="ECO:0007669"/>
    <property type="project" value="UniProtKB-KW"/>
</dbReference>
<dbReference type="Pfam" id="PF01420">
    <property type="entry name" value="Methylase_S"/>
    <property type="match status" value="2"/>
</dbReference>
<dbReference type="PANTHER" id="PTHR30408:SF12">
    <property type="entry name" value="TYPE I RESTRICTION ENZYME MJAVIII SPECIFICITY SUBUNIT"/>
    <property type="match status" value="1"/>
</dbReference>
<dbReference type="InterPro" id="IPR044946">
    <property type="entry name" value="Restrct_endonuc_typeI_TRD_sf"/>
</dbReference>
<dbReference type="InterPro" id="IPR000055">
    <property type="entry name" value="Restrct_endonuc_typeI_TRD"/>
</dbReference>
<keyword evidence="3" id="KW-0238">DNA-binding</keyword>
<evidence type="ECO:0000256" key="3">
    <source>
        <dbReference type="ARBA" id="ARBA00023125"/>
    </source>
</evidence>
<gene>
    <name evidence="5" type="ORF">SAMN05444362_102434</name>
</gene>
<accession>A0A1M4X854</accession>
<protein>
    <submittedName>
        <fullName evidence="5">Type I restriction enzyme, S subunit</fullName>
    </submittedName>
</protein>
<evidence type="ECO:0000313" key="5">
    <source>
        <dbReference type="EMBL" id="SHE89617.1"/>
    </source>
</evidence>
<comment type="similarity">
    <text evidence="1">Belongs to the type-I restriction system S methylase family.</text>
</comment>
<evidence type="ECO:0000256" key="2">
    <source>
        <dbReference type="ARBA" id="ARBA00022747"/>
    </source>
</evidence>
<evidence type="ECO:0000256" key="1">
    <source>
        <dbReference type="ARBA" id="ARBA00010923"/>
    </source>
</evidence>
<evidence type="ECO:0000259" key="4">
    <source>
        <dbReference type="Pfam" id="PF01420"/>
    </source>
</evidence>
<dbReference type="Proteomes" id="UP000184480">
    <property type="component" value="Unassembled WGS sequence"/>
</dbReference>
<feature type="domain" description="Type I restriction modification DNA specificity" evidence="4">
    <location>
        <begin position="209"/>
        <end position="384"/>
    </location>
</feature>
<dbReference type="InterPro" id="IPR052021">
    <property type="entry name" value="Type-I_RS_S_subunit"/>
</dbReference>
<keyword evidence="6" id="KW-1185">Reference proteome</keyword>
<dbReference type="RefSeq" id="WP_073357291.1">
    <property type="nucleotide sequence ID" value="NZ_FQUC01000002.1"/>
</dbReference>
<feature type="domain" description="Type I restriction modification DNA specificity" evidence="4">
    <location>
        <begin position="1"/>
        <end position="179"/>
    </location>
</feature>